<dbReference type="SUPFAM" id="SSF54211">
    <property type="entry name" value="Ribosomal protein S5 domain 2-like"/>
    <property type="match status" value="1"/>
</dbReference>
<dbReference type="Pfam" id="PF08676">
    <property type="entry name" value="MutL_C"/>
    <property type="match status" value="1"/>
</dbReference>
<keyword evidence="8" id="KW-0255">Endonuclease</keyword>
<evidence type="ECO:0000256" key="1">
    <source>
        <dbReference type="ARBA" id="ARBA00006082"/>
    </source>
</evidence>
<dbReference type="SUPFAM" id="SSF55874">
    <property type="entry name" value="ATPase domain of HSP90 chaperone/DNA topoisomerase II/histidine kinase"/>
    <property type="match status" value="1"/>
</dbReference>
<comment type="function">
    <text evidence="5">This protein is involved in the repair of mismatches in DNA. It is required for dam-dependent methyl-directed DNA mismatch repair. May act as a 'molecular matchmaker', a protein that promotes the formation of a stable complex between two or more DNA-binding proteins in an ATP-dependent manner without itself being part of a final effector complex.</text>
</comment>
<dbReference type="PROSITE" id="PS00058">
    <property type="entry name" value="DNA_MISMATCH_REPAIR_1"/>
    <property type="match status" value="1"/>
</dbReference>
<dbReference type="GO" id="GO:0005524">
    <property type="term" value="F:ATP binding"/>
    <property type="evidence" value="ECO:0007669"/>
    <property type="project" value="InterPro"/>
</dbReference>
<comment type="caution">
    <text evidence="8">The sequence shown here is derived from an EMBL/GenBank/DDBJ whole genome shotgun (WGS) entry which is preliminary data.</text>
</comment>
<dbReference type="GO" id="GO:0006298">
    <property type="term" value="P:mismatch repair"/>
    <property type="evidence" value="ECO:0007669"/>
    <property type="project" value="UniProtKB-UniRule"/>
</dbReference>
<dbReference type="InterPro" id="IPR038973">
    <property type="entry name" value="MutL/Mlh/Pms-like"/>
</dbReference>
<evidence type="ECO:0000256" key="2">
    <source>
        <dbReference type="ARBA" id="ARBA00021975"/>
    </source>
</evidence>
<gene>
    <name evidence="5 8" type="primary">mutL</name>
    <name evidence="8" type="ORF">HYY65_08545</name>
</gene>
<dbReference type="InterPro" id="IPR042121">
    <property type="entry name" value="MutL_C_regsub"/>
</dbReference>
<sequence length="597" mass="65508">MAGKIRRLPEDLSNKIAAGEVIERPASVVKETIENALDAGASRIDVELEQAGLSLIRVRDDGEGMSREDALLACERHATSKIRMLEDLSAIHTLGFRGEALASIAAVARLRLQTQPAGDLTGTEIELIPGGKPEVREIGIPRGTVLEVRDLFFNLPARRKFLKSEATELGHVSRVVHDLAMANCSVHIRLRHGDRLLIDALPTPDPLQRLSSIVGTEAARTLVMLRSSRGSLDVEALISKPGEGRRDRGAQHFYVNGRPVRDRLMGHALQEATRTLFPGDAFPVAYLFLSLDPGDVDVNVHPTKAEVRFARSQEVHRFLVESLRIQLIQTLRGEGAVLAEPAPGGSGSESGAGDANLLREEAAPFFTSRLSPLQSSFPSTMIWSPVPVEPFVQPPTLSADLIHLSPLGQIDQTFLLFEGPRGLYVMDQHTAHERVLYERFRRQWERGAVEVQGLLIPEVVELEPEQACWLSEHLAELEALGFEVEPFGGHSFAIRAAPASLLAPGTCLAGVRNLFLGLVDFLEHWGGPSPLPNLADAVVQVMACHQAVRAHDPLGPEEMRALLRELMAAESPFTCPHGRPTILLWSLQDLQKEFLRK</sequence>
<keyword evidence="8" id="KW-0378">Hydrolase</keyword>
<evidence type="ECO:0000313" key="8">
    <source>
        <dbReference type="EMBL" id="MBI3015088.1"/>
    </source>
</evidence>
<dbReference type="GO" id="GO:0140664">
    <property type="term" value="F:ATP-dependent DNA damage sensor activity"/>
    <property type="evidence" value="ECO:0007669"/>
    <property type="project" value="InterPro"/>
</dbReference>
<dbReference type="GO" id="GO:0032300">
    <property type="term" value="C:mismatch repair complex"/>
    <property type="evidence" value="ECO:0007669"/>
    <property type="project" value="InterPro"/>
</dbReference>
<dbReference type="PANTHER" id="PTHR10073:SF12">
    <property type="entry name" value="DNA MISMATCH REPAIR PROTEIN MLH1"/>
    <property type="match status" value="1"/>
</dbReference>
<evidence type="ECO:0000259" key="7">
    <source>
        <dbReference type="SMART" id="SM01340"/>
    </source>
</evidence>
<dbReference type="Gene3D" id="3.30.565.10">
    <property type="entry name" value="Histidine kinase-like ATPase, C-terminal domain"/>
    <property type="match status" value="1"/>
</dbReference>
<evidence type="ECO:0000259" key="6">
    <source>
        <dbReference type="SMART" id="SM00853"/>
    </source>
</evidence>
<evidence type="ECO:0000313" key="9">
    <source>
        <dbReference type="Proteomes" id="UP000741360"/>
    </source>
</evidence>
<dbReference type="Gene3D" id="3.30.230.10">
    <property type="match status" value="1"/>
</dbReference>
<dbReference type="InterPro" id="IPR014721">
    <property type="entry name" value="Ribsml_uS5_D2-typ_fold_subgr"/>
</dbReference>
<dbReference type="Gene3D" id="3.30.1540.20">
    <property type="entry name" value="MutL, C-terminal domain, dimerisation subdomain"/>
    <property type="match status" value="1"/>
</dbReference>
<dbReference type="HAMAP" id="MF_00149">
    <property type="entry name" value="DNA_mis_repair"/>
    <property type="match status" value="1"/>
</dbReference>
<dbReference type="SMART" id="SM01340">
    <property type="entry name" value="DNA_mis_repair"/>
    <property type="match status" value="1"/>
</dbReference>
<dbReference type="AlphaFoldDB" id="A0A932GPR3"/>
<dbReference type="SMART" id="SM00853">
    <property type="entry name" value="MutL_C"/>
    <property type="match status" value="1"/>
</dbReference>
<dbReference type="InterPro" id="IPR037198">
    <property type="entry name" value="MutL_C_sf"/>
</dbReference>
<dbReference type="Pfam" id="PF01119">
    <property type="entry name" value="DNA_mis_repair"/>
    <property type="match status" value="1"/>
</dbReference>
<feature type="domain" description="DNA mismatch repair protein S5" evidence="7">
    <location>
        <begin position="210"/>
        <end position="328"/>
    </location>
</feature>
<keyword evidence="3 5" id="KW-0227">DNA damage</keyword>
<feature type="domain" description="MutL C-terminal dimerisation" evidence="6">
    <location>
        <begin position="406"/>
        <end position="554"/>
    </location>
</feature>
<evidence type="ECO:0000256" key="3">
    <source>
        <dbReference type="ARBA" id="ARBA00022763"/>
    </source>
</evidence>
<dbReference type="PANTHER" id="PTHR10073">
    <property type="entry name" value="DNA MISMATCH REPAIR PROTEIN MLH, PMS, MUTL"/>
    <property type="match status" value="1"/>
</dbReference>
<proteinExistence type="inferred from homology"/>
<dbReference type="SUPFAM" id="SSF118116">
    <property type="entry name" value="DNA mismatch repair protein MutL"/>
    <property type="match status" value="1"/>
</dbReference>
<dbReference type="Pfam" id="PF13589">
    <property type="entry name" value="HATPase_c_3"/>
    <property type="match status" value="1"/>
</dbReference>
<dbReference type="InterPro" id="IPR020568">
    <property type="entry name" value="Ribosomal_Su5_D2-typ_SF"/>
</dbReference>
<reference evidence="8" key="1">
    <citation type="submission" date="2020-07" db="EMBL/GenBank/DDBJ databases">
        <title>Huge and variable diversity of episymbiotic CPR bacteria and DPANN archaea in groundwater ecosystems.</title>
        <authorList>
            <person name="He C.Y."/>
            <person name="Keren R."/>
            <person name="Whittaker M."/>
            <person name="Farag I.F."/>
            <person name="Doudna J."/>
            <person name="Cate J.H.D."/>
            <person name="Banfield J.F."/>
        </authorList>
    </citation>
    <scope>NUCLEOTIDE SEQUENCE</scope>
    <source>
        <strain evidence="8">NC_groundwater_717_Ag_S-0.2um_59_8</strain>
    </source>
</reference>
<dbReference type="InterPro" id="IPR014790">
    <property type="entry name" value="MutL_C"/>
</dbReference>
<dbReference type="EMBL" id="JACPSX010000164">
    <property type="protein sequence ID" value="MBI3015088.1"/>
    <property type="molecule type" value="Genomic_DNA"/>
</dbReference>
<comment type="similarity">
    <text evidence="1 5">Belongs to the DNA mismatch repair MutL/HexB family.</text>
</comment>
<dbReference type="InterPro" id="IPR042120">
    <property type="entry name" value="MutL_C_dimsub"/>
</dbReference>
<dbReference type="InterPro" id="IPR002099">
    <property type="entry name" value="MutL/Mlh/PMS"/>
</dbReference>
<dbReference type="Gene3D" id="3.30.1370.100">
    <property type="entry name" value="MutL, C-terminal domain, regulatory subdomain"/>
    <property type="match status" value="1"/>
</dbReference>
<dbReference type="NCBIfam" id="TIGR00585">
    <property type="entry name" value="mutl"/>
    <property type="match status" value="1"/>
</dbReference>
<dbReference type="GO" id="GO:0004519">
    <property type="term" value="F:endonuclease activity"/>
    <property type="evidence" value="ECO:0007669"/>
    <property type="project" value="UniProtKB-KW"/>
</dbReference>
<keyword evidence="8" id="KW-0540">Nuclease</keyword>
<dbReference type="CDD" id="cd00782">
    <property type="entry name" value="MutL_Trans"/>
    <property type="match status" value="1"/>
</dbReference>
<protein>
    <recommendedName>
        <fullName evidence="2 5">DNA mismatch repair protein MutL</fullName>
    </recommendedName>
</protein>
<keyword evidence="4 5" id="KW-0234">DNA repair</keyword>
<dbReference type="Proteomes" id="UP000741360">
    <property type="component" value="Unassembled WGS sequence"/>
</dbReference>
<name>A0A932GPR3_UNCTE</name>
<dbReference type="InterPro" id="IPR014762">
    <property type="entry name" value="DNA_mismatch_repair_CS"/>
</dbReference>
<accession>A0A932GPR3</accession>
<dbReference type="InterPro" id="IPR020667">
    <property type="entry name" value="DNA_mismatch_repair_MutL"/>
</dbReference>
<evidence type="ECO:0000256" key="5">
    <source>
        <dbReference type="HAMAP-Rule" id="MF_00149"/>
    </source>
</evidence>
<dbReference type="InterPro" id="IPR013507">
    <property type="entry name" value="DNA_mismatch_S5_2-like"/>
</dbReference>
<dbReference type="CDD" id="cd16926">
    <property type="entry name" value="HATPase_MutL-MLH-PMS-like"/>
    <property type="match status" value="1"/>
</dbReference>
<evidence type="ECO:0000256" key="4">
    <source>
        <dbReference type="ARBA" id="ARBA00023204"/>
    </source>
</evidence>
<organism evidence="8 9">
    <name type="scientific">Tectimicrobiota bacterium</name>
    <dbReference type="NCBI Taxonomy" id="2528274"/>
    <lineage>
        <taxon>Bacteria</taxon>
        <taxon>Pseudomonadati</taxon>
        <taxon>Nitrospinota/Tectimicrobiota group</taxon>
        <taxon>Candidatus Tectimicrobiota</taxon>
    </lineage>
</organism>
<dbReference type="FunFam" id="3.30.565.10:FF:000003">
    <property type="entry name" value="DNA mismatch repair endonuclease MutL"/>
    <property type="match status" value="1"/>
</dbReference>
<dbReference type="GO" id="GO:0030983">
    <property type="term" value="F:mismatched DNA binding"/>
    <property type="evidence" value="ECO:0007669"/>
    <property type="project" value="InterPro"/>
</dbReference>
<dbReference type="InterPro" id="IPR036890">
    <property type="entry name" value="HATPase_C_sf"/>
</dbReference>
<dbReference type="GO" id="GO:0016887">
    <property type="term" value="F:ATP hydrolysis activity"/>
    <property type="evidence" value="ECO:0007669"/>
    <property type="project" value="InterPro"/>
</dbReference>